<dbReference type="PANTHER" id="PTHR16305:SF28">
    <property type="entry name" value="GUANYLATE CYCLASE DOMAIN-CONTAINING PROTEIN"/>
    <property type="match status" value="1"/>
</dbReference>
<dbReference type="InterPro" id="IPR025874">
    <property type="entry name" value="DZR"/>
</dbReference>
<gene>
    <name evidence="4" type="ORF">ACFSDE_17035</name>
</gene>
<name>A0ABW4TSC3_9ACTN</name>
<reference evidence="5" key="1">
    <citation type="journal article" date="2019" name="Int. J. Syst. Evol. Microbiol.">
        <title>The Global Catalogue of Microorganisms (GCM) 10K type strain sequencing project: providing services to taxonomists for standard genome sequencing and annotation.</title>
        <authorList>
            <consortium name="The Broad Institute Genomics Platform"/>
            <consortium name="The Broad Institute Genome Sequencing Center for Infectious Disease"/>
            <person name="Wu L."/>
            <person name="Ma J."/>
        </authorList>
    </citation>
    <scope>NUCLEOTIDE SEQUENCE [LARGE SCALE GENOMIC DNA]</scope>
    <source>
        <strain evidence="5">CGMCC 1.12477</strain>
    </source>
</reference>
<evidence type="ECO:0000256" key="1">
    <source>
        <dbReference type="ARBA" id="ARBA00022741"/>
    </source>
</evidence>
<dbReference type="InterPro" id="IPR029787">
    <property type="entry name" value="Nucleotide_cyclase"/>
</dbReference>
<evidence type="ECO:0000313" key="4">
    <source>
        <dbReference type="EMBL" id="MFD1948511.1"/>
    </source>
</evidence>
<dbReference type="Gene3D" id="1.25.40.10">
    <property type="entry name" value="Tetratricopeptide repeat domain"/>
    <property type="match status" value="2"/>
</dbReference>
<feature type="domain" description="Guanylate cyclase" evidence="3">
    <location>
        <begin position="77"/>
        <end position="203"/>
    </location>
</feature>
<proteinExistence type="predicted"/>
<dbReference type="PANTHER" id="PTHR16305">
    <property type="entry name" value="TESTICULAR SOLUBLE ADENYLYL CYCLASE"/>
    <property type="match status" value="1"/>
</dbReference>
<dbReference type="Proteomes" id="UP001597351">
    <property type="component" value="Unassembled WGS sequence"/>
</dbReference>
<dbReference type="CDD" id="cd07302">
    <property type="entry name" value="CHD"/>
    <property type="match status" value="1"/>
</dbReference>
<dbReference type="Pfam" id="PF12773">
    <property type="entry name" value="DZR"/>
    <property type="match status" value="1"/>
</dbReference>
<evidence type="ECO:0000256" key="2">
    <source>
        <dbReference type="ARBA" id="ARBA00022840"/>
    </source>
</evidence>
<dbReference type="EMBL" id="JBHUGD010000003">
    <property type="protein sequence ID" value="MFD1948511.1"/>
    <property type="molecule type" value="Genomic_DNA"/>
</dbReference>
<dbReference type="Pfam" id="PF13191">
    <property type="entry name" value="AAA_16"/>
    <property type="match status" value="1"/>
</dbReference>
<organism evidence="4 5">
    <name type="scientific">Nocardioides aestuarii</name>
    <dbReference type="NCBI Taxonomy" id="252231"/>
    <lineage>
        <taxon>Bacteria</taxon>
        <taxon>Bacillati</taxon>
        <taxon>Actinomycetota</taxon>
        <taxon>Actinomycetes</taxon>
        <taxon>Propionibacteriales</taxon>
        <taxon>Nocardioidaceae</taxon>
        <taxon>Nocardioides</taxon>
    </lineage>
</organism>
<dbReference type="PROSITE" id="PS50125">
    <property type="entry name" value="GUANYLATE_CYCLASE_2"/>
    <property type="match status" value="1"/>
</dbReference>
<keyword evidence="1" id="KW-0547">Nucleotide-binding</keyword>
<accession>A0ABW4TSC3</accession>
<dbReference type="Pfam" id="PF00211">
    <property type="entry name" value="Guanylate_cyc"/>
    <property type="match status" value="1"/>
</dbReference>
<keyword evidence="2" id="KW-0067">ATP-binding</keyword>
<dbReference type="RefSeq" id="WP_343920635.1">
    <property type="nucleotide sequence ID" value="NZ_BAAAJT010000002.1"/>
</dbReference>
<dbReference type="InterPro" id="IPR001054">
    <property type="entry name" value="A/G_cyclase"/>
</dbReference>
<comment type="caution">
    <text evidence="4">The sequence shown here is derived from an EMBL/GenBank/DDBJ whole genome shotgun (WGS) entry which is preliminary data.</text>
</comment>
<dbReference type="SUPFAM" id="SSF55073">
    <property type="entry name" value="Nucleotide cyclase"/>
    <property type="match status" value="1"/>
</dbReference>
<protein>
    <submittedName>
        <fullName evidence="4">Adenylate/guanylate cyclase domain-containing protein</fullName>
    </submittedName>
</protein>
<keyword evidence="5" id="KW-1185">Reference proteome</keyword>
<dbReference type="SUPFAM" id="SSF52540">
    <property type="entry name" value="P-loop containing nucleoside triphosphate hydrolases"/>
    <property type="match status" value="1"/>
</dbReference>
<sequence>MASTCATCATELPAGARFCLACGAAQPAPGCVSCGVELPSGSRFCLSCGAPQPTAAAGGEPRAAAAGGPSVARRVTSVLFGDLVGFTALSETRDQEDVRELLTAYFDECRRIISRYGGTVEKFIGDAVMAVWGVPTAHEDDAERAVRAGLELISAIEAMGAQVGVPDLAMRVGIVTGEVAVSVGAEAQGMVAGDAVNTASRVQAAASPGQIWVDETTRLLTSSAISYADAGSHVLKGKADPVPLWAVRAVVAGVGGAQRADGLEAPLVGRDRELRLVKELFHGIEDSRRPALLVVDGEAGVGKTRLGWEFEKYVDGLNYVARWHSGRCLAYGEGVAYYALAEAIRARLLLLAADAGVDEEDENALLELGLTRYVPDGEEREWLRPRLGALLGIGTVGSPSREDLFSAWTTFLHRTGEDEHPVVLVIDDAHHADDSLLQFLDYLLSVGDFGCLVLLLTRPGLLETNPGLATNRRATVLHLEALSDTDVGRLLDGLLAGLPEAARTSLVDRSDGVPLFAVETVRSLIDRDLVVPRGGQYVLADPDTLDLDSIGAPASLQALIAARLDTLDTEQRQVLDRASVIGDAFDRALIARLCPEVPDVQQALDALVRLQLVSRESNRFTTEHGQFRFVQGAVRQVAYGTLSRQDRKQGHLAVVEALMADASAAGERAPIVAKHLLEALDAAPDAGDAATLADRAVVALRDAAARAQALGAPREAAAHLTEALDRCVEPADRAGVETDLARALDLAGRHDGAVEHAERALALYESLGDEKGAGLAVAILGRSMTSVGRYEDARDLADTRYALVRARGDLPEVELELMRVRASSRMRNGEEFLEEAAELARLAEYVGDRGQIAFSFGLIALHFQASGARALGRLLLEGQAEVARELHDSAVLAAVLSNLCADCNCDDLAEADDFGTEGLAVARTLGDHAWLSVTSINLMTCLLGRGDWDRAQELADEGGLVDDLYAPYLELVRSVLLRARGGVWSPGQEYLREASGEDEGSRSLRELVTAIEQADRGPDAVDTALRAADRMHALVGFVDDFPCVYAVAVDLLADLGAHEGLARLLHLVDANEARVRLPAGTLSSYHRARALHAQHGGADPERVEGDFREALRQARSWKSETWAARIHADLGTWLVRQGRAEEAGEPLRAARAGYERLAAARWLEQLDAALSGVPT</sequence>
<dbReference type="Gene3D" id="3.30.70.1230">
    <property type="entry name" value="Nucleotide cyclase"/>
    <property type="match status" value="1"/>
</dbReference>
<evidence type="ECO:0000259" key="3">
    <source>
        <dbReference type="PROSITE" id="PS50125"/>
    </source>
</evidence>
<dbReference type="SUPFAM" id="SSF48452">
    <property type="entry name" value="TPR-like"/>
    <property type="match status" value="1"/>
</dbReference>
<dbReference type="InterPro" id="IPR027417">
    <property type="entry name" value="P-loop_NTPase"/>
</dbReference>
<dbReference type="SMART" id="SM00044">
    <property type="entry name" value="CYCc"/>
    <property type="match status" value="1"/>
</dbReference>
<dbReference type="InterPro" id="IPR041664">
    <property type="entry name" value="AAA_16"/>
</dbReference>
<evidence type="ECO:0000313" key="5">
    <source>
        <dbReference type="Proteomes" id="UP001597351"/>
    </source>
</evidence>
<dbReference type="InterPro" id="IPR011990">
    <property type="entry name" value="TPR-like_helical_dom_sf"/>
</dbReference>